<keyword evidence="6" id="KW-1185">Reference proteome</keyword>
<evidence type="ECO:0000259" key="4">
    <source>
        <dbReference type="PROSITE" id="PS50041"/>
    </source>
</evidence>
<keyword evidence="3" id="KW-0732">Signal</keyword>
<feature type="chain" id="PRO_5035804241" description="C-type lectin domain-containing protein" evidence="3">
    <location>
        <begin position="22"/>
        <end position="544"/>
    </location>
</feature>
<feature type="transmembrane region" description="Helical" evidence="2">
    <location>
        <begin position="510"/>
        <end position="534"/>
    </location>
</feature>
<dbReference type="EMBL" id="CAJPWZ010001613">
    <property type="protein sequence ID" value="CAG2218836.1"/>
    <property type="molecule type" value="Genomic_DNA"/>
</dbReference>
<feature type="domain" description="C-type lectin" evidence="4">
    <location>
        <begin position="31"/>
        <end position="148"/>
    </location>
</feature>
<proteinExistence type="predicted"/>
<organism evidence="5 6">
    <name type="scientific">Mytilus edulis</name>
    <name type="common">Blue mussel</name>
    <dbReference type="NCBI Taxonomy" id="6550"/>
    <lineage>
        <taxon>Eukaryota</taxon>
        <taxon>Metazoa</taxon>
        <taxon>Spiralia</taxon>
        <taxon>Lophotrochozoa</taxon>
        <taxon>Mollusca</taxon>
        <taxon>Bivalvia</taxon>
        <taxon>Autobranchia</taxon>
        <taxon>Pteriomorphia</taxon>
        <taxon>Mytilida</taxon>
        <taxon>Mytiloidea</taxon>
        <taxon>Mytilidae</taxon>
        <taxon>Mytilinae</taxon>
        <taxon>Mytilus</taxon>
    </lineage>
</organism>
<feature type="signal peptide" evidence="3">
    <location>
        <begin position="1"/>
        <end position="21"/>
    </location>
</feature>
<dbReference type="CDD" id="cd00037">
    <property type="entry name" value="CLECT"/>
    <property type="match status" value="1"/>
</dbReference>
<name>A0A8S3SDC6_MYTED</name>
<protein>
    <recommendedName>
        <fullName evidence="4">C-type lectin domain-containing protein</fullName>
    </recommendedName>
</protein>
<dbReference type="Proteomes" id="UP000683360">
    <property type="component" value="Unassembled WGS sequence"/>
</dbReference>
<evidence type="ECO:0000256" key="2">
    <source>
        <dbReference type="SAM" id="Phobius"/>
    </source>
</evidence>
<dbReference type="SUPFAM" id="SSF56436">
    <property type="entry name" value="C-type lectin-like"/>
    <property type="match status" value="1"/>
</dbReference>
<dbReference type="AlphaFoldDB" id="A0A8S3SDC6"/>
<feature type="compositionally biased region" description="Basic and acidic residues" evidence="1">
    <location>
        <begin position="354"/>
        <end position="383"/>
    </location>
</feature>
<dbReference type="InterPro" id="IPR016187">
    <property type="entry name" value="CTDL_fold"/>
</dbReference>
<feature type="compositionally biased region" description="Basic and acidic residues" evidence="1">
    <location>
        <begin position="394"/>
        <end position="410"/>
    </location>
</feature>
<feature type="region of interest" description="Disordered" evidence="1">
    <location>
        <begin position="314"/>
        <end position="439"/>
    </location>
</feature>
<keyword evidence="2" id="KW-1133">Transmembrane helix</keyword>
<keyword evidence="2" id="KW-0812">Transmembrane</keyword>
<evidence type="ECO:0000313" key="5">
    <source>
        <dbReference type="EMBL" id="CAG2218836.1"/>
    </source>
</evidence>
<dbReference type="InterPro" id="IPR016186">
    <property type="entry name" value="C-type_lectin-like/link_sf"/>
</dbReference>
<evidence type="ECO:0000256" key="3">
    <source>
        <dbReference type="SAM" id="SignalP"/>
    </source>
</evidence>
<reference evidence="5" key="1">
    <citation type="submission" date="2021-03" db="EMBL/GenBank/DDBJ databases">
        <authorList>
            <person name="Bekaert M."/>
        </authorList>
    </citation>
    <scope>NUCLEOTIDE SEQUENCE</scope>
</reference>
<gene>
    <name evidence="5" type="ORF">MEDL_32432</name>
</gene>
<feature type="compositionally biased region" description="Polar residues" evidence="1">
    <location>
        <begin position="335"/>
        <end position="353"/>
    </location>
</feature>
<keyword evidence="2" id="KW-0472">Membrane</keyword>
<comment type="caution">
    <text evidence="5">The sequence shown here is derived from an EMBL/GenBank/DDBJ whole genome shotgun (WGS) entry which is preliminary data.</text>
</comment>
<sequence length="544" mass="61534">MQILGETIILIVWTHLITNQAITIFGNIGGPHNETYHVFQNAVSWYEAYTVCETFGHTFQMIEPYQAQCLMNSLDTAYGHIHIWTGAVQPRYSENIYDVDKCEEVDYFVVDTDVIANNSHSVCVSLDSDNPGQYFLENCEENNQFVCIDHGDAITTDGLFESLSSYTTFGDYNTETHDTPRFEDCIYHCKTRIECFASVFDSNIGDCRIMLDNTYNFLTRYELIVPYSNEPDPVGIFSLYVKTTRVHIELQNVTDIYQESFPCNFEYGYLSSTGTITETGIMETTIGDEENSKININDITTQQTSSKEIITTQELNSEEIITTQNQNSEDARMTQRPNPQESTTTEEIFSEDTSTTRDHNSEKRTTTEEQTYEDKSTTKRPTSDEITTSQILESEERQTTQEINSEERITTQKPNSQSGSTTTQEPNSLDGTMNHGLIHSTTIEPEGDASVTSVTSVPCHCPQVCTSRTTTKNTTIEDLQKELIIDKKTFSSYKRSLICVKDFRSSTNTIGGFAIVILSVVFGILVLSDILLLFRRKANLSHIT</sequence>
<accession>A0A8S3SDC6</accession>
<feature type="compositionally biased region" description="Polar residues" evidence="1">
    <location>
        <begin position="314"/>
        <end position="328"/>
    </location>
</feature>
<evidence type="ECO:0000313" key="6">
    <source>
        <dbReference type="Proteomes" id="UP000683360"/>
    </source>
</evidence>
<dbReference type="InterPro" id="IPR001304">
    <property type="entry name" value="C-type_lectin-like"/>
</dbReference>
<dbReference type="Gene3D" id="3.10.100.10">
    <property type="entry name" value="Mannose-Binding Protein A, subunit A"/>
    <property type="match status" value="1"/>
</dbReference>
<evidence type="ECO:0000256" key="1">
    <source>
        <dbReference type="SAM" id="MobiDB-lite"/>
    </source>
</evidence>
<dbReference type="OrthoDB" id="6380246at2759"/>
<feature type="compositionally biased region" description="Polar residues" evidence="1">
    <location>
        <begin position="411"/>
        <end position="431"/>
    </location>
</feature>
<dbReference type="PROSITE" id="PS50041">
    <property type="entry name" value="C_TYPE_LECTIN_2"/>
    <property type="match status" value="1"/>
</dbReference>